<dbReference type="Proteomes" id="UP001156664">
    <property type="component" value="Unassembled WGS sequence"/>
</dbReference>
<evidence type="ECO:0008006" key="4">
    <source>
        <dbReference type="Google" id="ProtNLM"/>
    </source>
</evidence>
<keyword evidence="3" id="KW-1185">Reference proteome</keyword>
<name>A0ABQ5YPQ7_9BURK</name>
<dbReference type="RefSeq" id="WP_284279781.1">
    <property type="nucleotide sequence ID" value="NZ_BSOJ01000006.1"/>
</dbReference>
<sequence>MNNSPIDQLQARVGGFLKARGLENLENPVAQLMRQTLQELNFVSLDDFEVQKEILNRLRERVKALEARVAELEGKTGSTPT</sequence>
<dbReference type="InterPro" id="IPR007475">
    <property type="entry name" value="UbiK"/>
</dbReference>
<evidence type="ECO:0000313" key="2">
    <source>
        <dbReference type="EMBL" id="GLR25432.1"/>
    </source>
</evidence>
<organism evidence="2 3">
    <name type="scientific">Limnobacter litoralis</name>
    <dbReference type="NCBI Taxonomy" id="481366"/>
    <lineage>
        <taxon>Bacteria</taxon>
        <taxon>Pseudomonadati</taxon>
        <taxon>Pseudomonadota</taxon>
        <taxon>Betaproteobacteria</taxon>
        <taxon>Burkholderiales</taxon>
        <taxon>Burkholderiaceae</taxon>
        <taxon>Limnobacter</taxon>
    </lineage>
</organism>
<proteinExistence type="predicted"/>
<protein>
    <recommendedName>
        <fullName evidence="4">Ubiquinone biosynthesis accessory factor UbiK</fullName>
    </recommendedName>
</protein>
<gene>
    <name evidence="2" type="ORF">GCM10007875_05200</name>
</gene>
<dbReference type="EMBL" id="BSOJ01000006">
    <property type="protein sequence ID" value="GLR25432.1"/>
    <property type="molecule type" value="Genomic_DNA"/>
</dbReference>
<reference evidence="3" key="1">
    <citation type="journal article" date="2019" name="Int. J. Syst. Evol. Microbiol.">
        <title>The Global Catalogue of Microorganisms (GCM) 10K type strain sequencing project: providing services to taxonomists for standard genome sequencing and annotation.</title>
        <authorList>
            <consortium name="The Broad Institute Genomics Platform"/>
            <consortium name="The Broad Institute Genome Sequencing Center for Infectious Disease"/>
            <person name="Wu L."/>
            <person name="Ma J."/>
        </authorList>
    </citation>
    <scope>NUCLEOTIDE SEQUENCE [LARGE SCALE GENOMIC DNA]</scope>
    <source>
        <strain evidence="3">NBRC 105857</strain>
    </source>
</reference>
<comment type="caution">
    <text evidence="2">The sequence shown here is derived from an EMBL/GenBank/DDBJ whole genome shotgun (WGS) entry which is preliminary data.</text>
</comment>
<evidence type="ECO:0000256" key="1">
    <source>
        <dbReference type="SAM" id="Coils"/>
    </source>
</evidence>
<dbReference type="Pfam" id="PF04380">
    <property type="entry name" value="BMFP"/>
    <property type="match status" value="1"/>
</dbReference>
<feature type="coiled-coil region" evidence="1">
    <location>
        <begin position="48"/>
        <end position="75"/>
    </location>
</feature>
<keyword evidence="1" id="KW-0175">Coiled coil</keyword>
<accession>A0ABQ5YPQ7</accession>
<evidence type="ECO:0000313" key="3">
    <source>
        <dbReference type="Proteomes" id="UP001156664"/>
    </source>
</evidence>